<protein>
    <submittedName>
        <fullName evidence="1">Uncharacterized protein</fullName>
    </submittedName>
</protein>
<sequence>MLRDSSPRCAGSSDESDVPIALALIEQIIHQDATGAAAQNLGPITTGLQQQLQAQVPGATNEAAEIDNELPSASVQFIGIHRNTHLLRAMSDFCLSTIHPPPKLLLPTADKALIRRHTLCTINPPDINATFDENGMFIEKALPGMTRLVLGIPYIQRVDGIRHHTVTVAVAQTSESLKRFGNGIADRVKVLESELYLLAFGSNPNYSSANSICALYRLGLKRNDRSSKPTPGTQSYDGSYSLASTVEKGQGQGCFQPAVQASTPAAQKLIRRTLDIVHELQQLIMPCCLSKFEWEVTRFICDDNNVFVFGGLGLGATGLQMNVSSGIGELKLSIGGVQGDWHTDYNDDEGNWTMAIMMLKLPPGSDPGPFMLGRFGLYIRETSVLIIYLIFRGNDLHSGYHPAYLPSSHQAWIDKEAVQSVYDLCAPEQRIVLVPYATGVAVDRTAEVAVTPPLTFMNLGAAVPHKIHTQNFSQHGKTILGNSHARYSRLSREILWGMLNALKYAGITLDMAPSDLFQKAEV</sequence>
<organism evidence="1 2">
    <name type="scientific">Mycena sanguinolenta</name>
    <dbReference type="NCBI Taxonomy" id="230812"/>
    <lineage>
        <taxon>Eukaryota</taxon>
        <taxon>Fungi</taxon>
        <taxon>Dikarya</taxon>
        <taxon>Basidiomycota</taxon>
        <taxon>Agaricomycotina</taxon>
        <taxon>Agaricomycetes</taxon>
        <taxon>Agaricomycetidae</taxon>
        <taxon>Agaricales</taxon>
        <taxon>Marasmiineae</taxon>
        <taxon>Mycenaceae</taxon>
        <taxon>Mycena</taxon>
    </lineage>
</organism>
<proteinExistence type="predicted"/>
<name>A0A8H6ZCC5_9AGAR</name>
<dbReference type="AlphaFoldDB" id="A0A8H6ZCC5"/>
<dbReference type="Proteomes" id="UP000623467">
    <property type="component" value="Unassembled WGS sequence"/>
</dbReference>
<dbReference type="OrthoDB" id="3032681at2759"/>
<comment type="caution">
    <text evidence="1">The sequence shown here is derived from an EMBL/GenBank/DDBJ whole genome shotgun (WGS) entry which is preliminary data.</text>
</comment>
<gene>
    <name evidence="1" type="ORF">MSAN_00352400</name>
</gene>
<reference evidence="1" key="1">
    <citation type="submission" date="2020-05" db="EMBL/GenBank/DDBJ databases">
        <title>Mycena genomes resolve the evolution of fungal bioluminescence.</title>
        <authorList>
            <person name="Tsai I.J."/>
        </authorList>
    </citation>
    <scope>NUCLEOTIDE SEQUENCE</scope>
    <source>
        <strain evidence="1">160909Yilan</strain>
    </source>
</reference>
<keyword evidence="2" id="KW-1185">Reference proteome</keyword>
<evidence type="ECO:0000313" key="1">
    <source>
        <dbReference type="EMBL" id="KAF7374674.1"/>
    </source>
</evidence>
<evidence type="ECO:0000313" key="2">
    <source>
        <dbReference type="Proteomes" id="UP000623467"/>
    </source>
</evidence>
<accession>A0A8H6ZCC5</accession>
<dbReference type="EMBL" id="JACAZH010000002">
    <property type="protein sequence ID" value="KAF7374674.1"/>
    <property type="molecule type" value="Genomic_DNA"/>
</dbReference>